<dbReference type="Gene3D" id="3.40.50.720">
    <property type="entry name" value="NAD(P)-binding Rossmann-like Domain"/>
    <property type="match status" value="1"/>
</dbReference>
<dbReference type="SMART" id="SM00839">
    <property type="entry name" value="ELFV_dehydrog"/>
    <property type="match status" value="1"/>
</dbReference>
<evidence type="ECO:0000313" key="8">
    <source>
        <dbReference type="EnsemblMetazoa" id="XP_016771789"/>
    </source>
</evidence>
<dbReference type="SUPFAM" id="SSF53223">
    <property type="entry name" value="Aminoacid dehydrogenase-like, N-terminal domain"/>
    <property type="match status" value="1"/>
</dbReference>
<dbReference type="PRINTS" id="PR00082">
    <property type="entry name" value="GLFDHDRGNASE"/>
</dbReference>
<proteinExistence type="inferred from homology"/>
<dbReference type="GO" id="GO:0006538">
    <property type="term" value="P:L-glutamate catabolic process"/>
    <property type="evidence" value="ECO:0007669"/>
    <property type="project" value="TreeGrafter"/>
</dbReference>
<dbReference type="PANTHER" id="PTHR11606">
    <property type="entry name" value="GLUTAMATE DEHYDROGENASE"/>
    <property type="match status" value="1"/>
</dbReference>
<evidence type="ECO:0000256" key="2">
    <source>
        <dbReference type="ARBA" id="ARBA00012889"/>
    </source>
</evidence>
<reference evidence="10" key="2">
    <citation type="submission" date="2025-04" db="UniProtKB">
        <authorList>
            <consortium name="RefSeq"/>
        </authorList>
    </citation>
    <scope>IDENTIFICATION</scope>
    <source>
        <strain evidence="10">DH4</strain>
        <tissue evidence="10">Whole body</tissue>
    </source>
</reference>
<dbReference type="InterPro" id="IPR036291">
    <property type="entry name" value="NAD(P)-bd_dom_sf"/>
</dbReference>
<comment type="catalytic activity">
    <reaction evidence="5">
        <text>L-glutamate + NADP(+) + H2O = 2-oxoglutarate + NH4(+) + NADPH + H(+)</text>
        <dbReference type="Rhea" id="RHEA:11612"/>
        <dbReference type="ChEBI" id="CHEBI:15377"/>
        <dbReference type="ChEBI" id="CHEBI:15378"/>
        <dbReference type="ChEBI" id="CHEBI:16810"/>
        <dbReference type="ChEBI" id="CHEBI:28938"/>
        <dbReference type="ChEBI" id="CHEBI:29985"/>
        <dbReference type="ChEBI" id="CHEBI:57783"/>
        <dbReference type="ChEBI" id="CHEBI:58349"/>
        <dbReference type="EC" id="1.4.1.3"/>
    </reaction>
</comment>
<evidence type="ECO:0000313" key="10">
    <source>
        <dbReference type="RefSeq" id="XP_016771789.1"/>
    </source>
</evidence>
<dbReference type="Gene3D" id="1.10.287.140">
    <property type="match status" value="1"/>
</dbReference>
<dbReference type="InterPro" id="IPR006096">
    <property type="entry name" value="Glu/Leu/Phe/Val/Trp_DH_C"/>
</dbReference>
<protein>
    <recommendedName>
        <fullName evidence="2">glutamate dehydrogenase [NAD(P)(+)]</fullName>
        <ecNumber evidence="2">1.4.1.3</ecNumber>
    </recommendedName>
</protein>
<dbReference type="InterPro" id="IPR046346">
    <property type="entry name" value="Aminoacid_DH-like_N_sf"/>
</dbReference>
<dbReference type="InterPro" id="IPR006095">
    <property type="entry name" value="Glu/Leu/Phe/Val/Trp_DH"/>
</dbReference>
<dbReference type="GO" id="GO:0004352">
    <property type="term" value="F:glutamate dehydrogenase (NAD+) activity"/>
    <property type="evidence" value="ECO:0007669"/>
    <property type="project" value="TreeGrafter"/>
</dbReference>
<comment type="catalytic activity">
    <reaction evidence="4">
        <text>L-glutamate + NAD(+) + H2O = 2-oxoglutarate + NH4(+) + NADH + H(+)</text>
        <dbReference type="Rhea" id="RHEA:15133"/>
        <dbReference type="ChEBI" id="CHEBI:15377"/>
        <dbReference type="ChEBI" id="CHEBI:15378"/>
        <dbReference type="ChEBI" id="CHEBI:16810"/>
        <dbReference type="ChEBI" id="CHEBI:28938"/>
        <dbReference type="ChEBI" id="CHEBI:29985"/>
        <dbReference type="ChEBI" id="CHEBI:57540"/>
        <dbReference type="ChEBI" id="CHEBI:57945"/>
        <dbReference type="EC" id="1.4.1.3"/>
    </reaction>
</comment>
<evidence type="ECO:0000256" key="3">
    <source>
        <dbReference type="ARBA" id="ARBA00023002"/>
    </source>
</evidence>
<evidence type="ECO:0000256" key="6">
    <source>
        <dbReference type="RuleBase" id="RU004417"/>
    </source>
</evidence>
<sequence>MFHVKQLTRSSIALKQVPSNDIIHNTLIRIVPAFQARGYADHQIPDHLKDIPNDPNPKFFDMVEYFFHRACQIVEDKLVEDIGKRSRMTVEERKKKVKGILMLMERCDHILETSFPLRRDSGDYEMITGYRAQHSTHRTPCKGGIRFSMDVSRDEVKALSALMTFKCACVDVPFGGAKAGIKINPKLYSEHELEKITRRFTLELAKKGFIGPGVDVPAPDMGTGEREMSWIADTYAKTIGHLDINAHACVTGKPINQGGIHGRISATGRGVFHGLENFINEANYMSMIGTTPGWGGKTFIVQGFGNVGLHSMRYLHRAGAACIGVIEHDGAIYNAEGIDPKKLEDYRIENGTIVGFPGAKPYEGENLMYEPCDIFIPAAIEKVINKDNASFIQAKIIAEAANGPTTPAADKILIDRNILVIPDLYINAGGVTVSFFEWLKNLNHVSYGRLTFKYEKESNYHLLGIYIIHIVGIHLNNTLSYILSFIILIFLQYKFIESVQESLERRFGRVGGRIPVTPSEAFQKRISGASEKDIVHSGLDYTMERSARAIMKTAMKFNLGLDLRTAAYINSIEKIFTTYSEAGLAF</sequence>
<dbReference type="SUPFAM" id="SSF51735">
    <property type="entry name" value="NAD(P)-binding Rossmann-fold domains"/>
    <property type="match status" value="1"/>
</dbReference>
<dbReference type="FunFam" id="3.40.50.10860:FF:000007">
    <property type="entry name" value="Glutamate dehydrogenase 1, mitochondrial"/>
    <property type="match status" value="1"/>
</dbReference>
<evidence type="ECO:0000256" key="4">
    <source>
        <dbReference type="ARBA" id="ARBA00047867"/>
    </source>
</evidence>
<dbReference type="RefSeq" id="XP_016771789.1">
    <property type="nucleotide sequence ID" value="XM_016916300.2"/>
</dbReference>
<dbReference type="Pfam" id="PF00208">
    <property type="entry name" value="ELFV_dehydrog"/>
    <property type="match status" value="1"/>
</dbReference>
<accession>A0A8B7KRW0</accession>
<name>A0A7M7ILW7_APIME</name>
<dbReference type="Pfam" id="PF02812">
    <property type="entry name" value="ELFV_dehydrog_N"/>
    <property type="match status" value="1"/>
</dbReference>
<dbReference type="KEGG" id="ame:409253"/>
<dbReference type="InterPro" id="IPR033922">
    <property type="entry name" value="NAD_bind_Glu_DH"/>
</dbReference>
<accession>A0A7M7ILW7</accession>
<dbReference type="CDD" id="cd01076">
    <property type="entry name" value="NAD_bind_1_Glu_DH"/>
    <property type="match status" value="1"/>
</dbReference>
<evidence type="ECO:0000259" key="7">
    <source>
        <dbReference type="SMART" id="SM00839"/>
    </source>
</evidence>
<dbReference type="InterPro" id="IPR006097">
    <property type="entry name" value="Glu/Leu/Phe/Val/Trp_DH_dimer"/>
</dbReference>
<dbReference type="Proteomes" id="UP000005203">
    <property type="component" value="Linkage group LG14"/>
</dbReference>
<dbReference type="PANTHER" id="PTHR11606:SF13">
    <property type="entry name" value="GLUTAMATE DEHYDROGENASE 1, MITOCHONDRIAL"/>
    <property type="match status" value="1"/>
</dbReference>
<evidence type="ECO:0000256" key="1">
    <source>
        <dbReference type="ARBA" id="ARBA00006382"/>
    </source>
</evidence>
<gene>
    <name evidence="8" type="primary">409253</name>
    <name evidence="10" type="synonym">LOC409253</name>
</gene>
<keyword evidence="3 6" id="KW-0560">Oxidoreductase</keyword>
<dbReference type="AlphaFoldDB" id="A0A7M7ILW7"/>
<dbReference type="InterPro" id="IPR033524">
    <property type="entry name" value="Glu/Leu/Phe/Val_DH_AS"/>
</dbReference>
<reference evidence="8" key="1">
    <citation type="submission" date="2021-01" db="UniProtKB">
        <authorList>
            <consortium name="EnsemblMetazoa"/>
        </authorList>
    </citation>
    <scope>IDENTIFICATION</scope>
    <source>
        <strain evidence="8">DH4</strain>
    </source>
</reference>
<keyword evidence="9" id="KW-1185">Reference proteome</keyword>
<dbReference type="EnsemblMetazoa" id="XM_016916300">
    <property type="protein sequence ID" value="XP_016771789"/>
    <property type="gene ID" value="LOC409253"/>
</dbReference>
<dbReference type="EC" id="1.4.1.3" evidence="2"/>
<comment type="similarity">
    <text evidence="1 6">Belongs to the Glu/Leu/Phe/Val dehydrogenases family.</text>
</comment>
<dbReference type="OrthoDB" id="6718861at2759"/>
<dbReference type="GO" id="GO:0005739">
    <property type="term" value="C:mitochondrion"/>
    <property type="evidence" value="ECO:0007669"/>
    <property type="project" value="TreeGrafter"/>
</dbReference>
<organism evidence="8">
    <name type="scientific">Apis mellifera</name>
    <name type="common">Honeybee</name>
    <dbReference type="NCBI Taxonomy" id="7460"/>
    <lineage>
        <taxon>Eukaryota</taxon>
        <taxon>Metazoa</taxon>
        <taxon>Ecdysozoa</taxon>
        <taxon>Arthropoda</taxon>
        <taxon>Hexapoda</taxon>
        <taxon>Insecta</taxon>
        <taxon>Pterygota</taxon>
        <taxon>Neoptera</taxon>
        <taxon>Endopterygota</taxon>
        <taxon>Hymenoptera</taxon>
        <taxon>Apocrita</taxon>
        <taxon>Aculeata</taxon>
        <taxon>Apoidea</taxon>
        <taxon>Anthophila</taxon>
        <taxon>Apidae</taxon>
        <taxon>Apis</taxon>
    </lineage>
</organism>
<dbReference type="Gene3D" id="3.40.50.10860">
    <property type="entry name" value="Leucine Dehydrogenase, chain A, domain 1"/>
    <property type="match status" value="1"/>
</dbReference>
<dbReference type="PROSITE" id="PS00074">
    <property type="entry name" value="GLFV_DEHYDROGENASE"/>
    <property type="match status" value="1"/>
</dbReference>
<evidence type="ECO:0000313" key="9">
    <source>
        <dbReference type="Proteomes" id="UP000005203"/>
    </source>
</evidence>
<evidence type="ECO:0000256" key="5">
    <source>
        <dbReference type="ARBA" id="ARBA00048577"/>
    </source>
</evidence>
<feature type="domain" description="Glutamate/phenylalanine/leucine/valine/L-tryptophan dehydrogenase C-terminal" evidence="7">
    <location>
        <begin position="260"/>
        <end position="583"/>
    </location>
</feature>